<comment type="similarity">
    <text evidence="1 5">Belongs to the expansin family. Expansin A subfamily.</text>
</comment>
<dbReference type="GO" id="GO:0009664">
    <property type="term" value="P:plant-type cell wall organization"/>
    <property type="evidence" value="ECO:0007669"/>
    <property type="project" value="InterPro"/>
</dbReference>
<name>A0AA38GXU2_TAXCH</name>
<gene>
    <name evidence="8" type="ORF">KI387_003082</name>
</gene>
<dbReference type="InterPro" id="IPR002963">
    <property type="entry name" value="Expansin"/>
</dbReference>
<organism evidence="8 9">
    <name type="scientific">Taxus chinensis</name>
    <name type="common">Chinese yew</name>
    <name type="synonym">Taxus wallichiana var. chinensis</name>
    <dbReference type="NCBI Taxonomy" id="29808"/>
    <lineage>
        <taxon>Eukaryota</taxon>
        <taxon>Viridiplantae</taxon>
        <taxon>Streptophyta</taxon>
        <taxon>Embryophyta</taxon>
        <taxon>Tracheophyta</taxon>
        <taxon>Spermatophyta</taxon>
        <taxon>Pinopsida</taxon>
        <taxon>Pinidae</taxon>
        <taxon>Conifers II</taxon>
        <taxon>Cupressales</taxon>
        <taxon>Taxaceae</taxon>
        <taxon>Taxus</taxon>
    </lineage>
</organism>
<keyword evidence="9" id="KW-1185">Reference proteome</keyword>
<evidence type="ECO:0000256" key="5">
    <source>
        <dbReference type="RuleBase" id="RU365023"/>
    </source>
</evidence>
<dbReference type="PRINTS" id="PR01226">
    <property type="entry name" value="EXPANSIN"/>
</dbReference>
<evidence type="ECO:0000256" key="3">
    <source>
        <dbReference type="ARBA" id="ARBA00022525"/>
    </source>
</evidence>
<dbReference type="PROSITE" id="PS50842">
    <property type="entry name" value="EXPANSIN_EG45"/>
    <property type="match status" value="1"/>
</dbReference>
<proteinExistence type="inferred from homology"/>
<dbReference type="Pfam" id="PF03330">
    <property type="entry name" value="DPBB_1"/>
    <property type="match status" value="1"/>
</dbReference>
<dbReference type="InterPro" id="IPR036908">
    <property type="entry name" value="RlpA-like_sf"/>
</dbReference>
<dbReference type="EMBL" id="JAHRHJ020000001">
    <property type="protein sequence ID" value="KAH9330974.1"/>
    <property type="molecule type" value="Genomic_DNA"/>
</dbReference>
<evidence type="ECO:0000259" key="6">
    <source>
        <dbReference type="PROSITE" id="PS50842"/>
    </source>
</evidence>
<evidence type="ECO:0000313" key="9">
    <source>
        <dbReference type="Proteomes" id="UP000824469"/>
    </source>
</evidence>
<protein>
    <recommendedName>
        <fullName evidence="5">Expansin</fullName>
    </recommendedName>
</protein>
<sequence length="214" mass="23657">GACGYGNLYAQGYGVQTAALSTVLFKDGLSCGACYEIKCVDVPQWCHPGSPSIFVTATNLCPPNDDLPSDNGGWCNLPRRHFDLSQPIFLKMAEYKAGIVPIIHRRVPCVRNGGVHFTVNGFPYFNLVLITNVAGAGNIVKASIKGSQTGWIPMWRNWGSELAMQQSSGRTESVIQDHCKRWQNNHFMECCTSKLAIQTDFHWKPISNLILSCF</sequence>
<feature type="domain" description="Expansin-like CBD" evidence="7">
    <location>
        <begin position="124"/>
        <end position="160"/>
    </location>
</feature>
<dbReference type="PROSITE" id="PS50843">
    <property type="entry name" value="EXPANSIN_CBD"/>
    <property type="match status" value="1"/>
</dbReference>
<keyword evidence="4" id="KW-0472">Membrane</keyword>
<comment type="function">
    <text evidence="5">Causes loosening and extension of plant cell walls by disrupting non-covalent bonding between cellulose microfibrils and matrix glucans. No enzymatic activity has been found.</text>
</comment>
<dbReference type="Proteomes" id="UP000824469">
    <property type="component" value="Unassembled WGS sequence"/>
</dbReference>
<keyword evidence="5" id="KW-0961">Cell wall biogenesis/degradation</keyword>
<comment type="subcellular location">
    <subcellularLocation>
        <location evidence="5">Secreted</location>
        <location evidence="5">Cell wall</location>
    </subcellularLocation>
    <subcellularLocation>
        <location evidence="5">Membrane</location>
        <topology evidence="5">Peripheral membrane protein</topology>
    </subcellularLocation>
</comment>
<dbReference type="Gene3D" id="2.60.40.760">
    <property type="entry name" value="Expansin, cellulose-binding-like domain"/>
    <property type="match status" value="1"/>
</dbReference>
<dbReference type="AlphaFoldDB" id="A0AA38GXU2"/>
<keyword evidence="3 5" id="KW-0964">Secreted</keyword>
<reference evidence="8 9" key="1">
    <citation type="journal article" date="2021" name="Nat. Plants">
        <title>The Taxus genome provides insights into paclitaxel biosynthesis.</title>
        <authorList>
            <person name="Xiong X."/>
            <person name="Gou J."/>
            <person name="Liao Q."/>
            <person name="Li Y."/>
            <person name="Zhou Q."/>
            <person name="Bi G."/>
            <person name="Li C."/>
            <person name="Du R."/>
            <person name="Wang X."/>
            <person name="Sun T."/>
            <person name="Guo L."/>
            <person name="Liang H."/>
            <person name="Lu P."/>
            <person name="Wu Y."/>
            <person name="Zhang Z."/>
            <person name="Ro D.K."/>
            <person name="Shang Y."/>
            <person name="Huang S."/>
            <person name="Yan J."/>
        </authorList>
    </citation>
    <scope>NUCLEOTIDE SEQUENCE [LARGE SCALE GENOMIC DNA]</scope>
    <source>
        <strain evidence="8">Ta-2019</strain>
    </source>
</reference>
<dbReference type="SUPFAM" id="SSF50685">
    <property type="entry name" value="Barwin-like endoglucanases"/>
    <property type="match status" value="1"/>
</dbReference>
<dbReference type="InterPro" id="IPR007112">
    <property type="entry name" value="Expansin/allergen_DPBB_dom"/>
</dbReference>
<dbReference type="Pfam" id="PF01357">
    <property type="entry name" value="Expansin_C"/>
    <property type="match status" value="1"/>
</dbReference>
<feature type="domain" description="Expansin-like EG45" evidence="6">
    <location>
        <begin position="1"/>
        <end position="114"/>
    </location>
</feature>
<dbReference type="InterPro" id="IPR009009">
    <property type="entry name" value="RlpA-like_DPBB"/>
</dbReference>
<evidence type="ECO:0000256" key="1">
    <source>
        <dbReference type="ARBA" id="ARBA00005392"/>
    </source>
</evidence>
<evidence type="ECO:0000256" key="2">
    <source>
        <dbReference type="ARBA" id="ARBA00022512"/>
    </source>
</evidence>
<accession>A0AA38GXU2</accession>
<dbReference type="OMA" id="PTHWQFG"/>
<evidence type="ECO:0000313" key="8">
    <source>
        <dbReference type="EMBL" id="KAH9330974.1"/>
    </source>
</evidence>
<comment type="caution">
    <text evidence="8">The sequence shown here is derived from an EMBL/GenBank/DDBJ whole genome shotgun (WGS) entry which is preliminary data.</text>
</comment>
<dbReference type="InterPro" id="IPR036749">
    <property type="entry name" value="Expansin_CBD_sf"/>
</dbReference>
<dbReference type="GO" id="GO:0016020">
    <property type="term" value="C:membrane"/>
    <property type="evidence" value="ECO:0007669"/>
    <property type="project" value="UniProtKB-SubCell"/>
</dbReference>
<evidence type="ECO:0000256" key="4">
    <source>
        <dbReference type="ARBA" id="ARBA00023136"/>
    </source>
</evidence>
<dbReference type="CDD" id="cd22274">
    <property type="entry name" value="DPBB_EXPA_N"/>
    <property type="match status" value="1"/>
</dbReference>
<dbReference type="InterPro" id="IPR007117">
    <property type="entry name" value="Expansin_CBD"/>
</dbReference>
<dbReference type="Gene3D" id="2.40.40.10">
    <property type="entry name" value="RlpA-like domain"/>
    <property type="match status" value="1"/>
</dbReference>
<dbReference type="SMART" id="SM00837">
    <property type="entry name" value="DPBB_1"/>
    <property type="match status" value="1"/>
</dbReference>
<keyword evidence="2 5" id="KW-0134">Cell wall</keyword>
<feature type="non-terminal residue" evidence="8">
    <location>
        <position position="1"/>
    </location>
</feature>
<dbReference type="PANTHER" id="PTHR31867">
    <property type="entry name" value="EXPANSIN-A15"/>
    <property type="match status" value="1"/>
</dbReference>
<evidence type="ECO:0000259" key="7">
    <source>
        <dbReference type="PROSITE" id="PS50843"/>
    </source>
</evidence>